<accession>A0A914AT48</accession>
<keyword evidence="1" id="KW-1133">Transmembrane helix</keyword>
<feature type="transmembrane region" description="Helical" evidence="1">
    <location>
        <begin position="78"/>
        <end position="103"/>
    </location>
</feature>
<keyword evidence="1" id="KW-0812">Transmembrane</keyword>
<protein>
    <submittedName>
        <fullName evidence="2">Uncharacterized protein</fullName>
    </submittedName>
</protein>
<dbReference type="OMA" id="CYAMLYK"/>
<proteinExistence type="predicted"/>
<organism evidence="2 3">
    <name type="scientific">Patiria miniata</name>
    <name type="common">Bat star</name>
    <name type="synonym">Asterina miniata</name>
    <dbReference type="NCBI Taxonomy" id="46514"/>
    <lineage>
        <taxon>Eukaryota</taxon>
        <taxon>Metazoa</taxon>
        <taxon>Echinodermata</taxon>
        <taxon>Eleutherozoa</taxon>
        <taxon>Asterozoa</taxon>
        <taxon>Asteroidea</taxon>
        <taxon>Valvatacea</taxon>
        <taxon>Valvatida</taxon>
        <taxon>Asterinidae</taxon>
        <taxon>Patiria</taxon>
    </lineage>
</organism>
<name>A0A914AT48_PATMI</name>
<dbReference type="RefSeq" id="XP_038066833.1">
    <property type="nucleotide sequence ID" value="XM_038210905.1"/>
</dbReference>
<dbReference type="AlphaFoldDB" id="A0A914AT48"/>
<keyword evidence="3" id="KW-1185">Reference proteome</keyword>
<dbReference type="GeneID" id="119736889"/>
<sequence length="248" mass="27024">MSRGSRHVHYDDDIHLKKHKGSHHRRQRRRRRVGRRAKIYGAAFLLALTGFFCLVPGTSLTVVAFTHGTNAKESILKLLGPVFGGVGVILVGISIGLVCYAMLYKRKLRKGKDGQQRDAEDSGYQGSLKRDGDKLAAEVRLLDADSDDTGAVKVKHTLVPNHHHHQGNHRGIGFPIDGTDVPASTVIVDIIHPPPSVKVSVIGQGESVANPGPSQTSKESFQIMEMEANPQLDFNANGGQCKTTLMEL</sequence>
<reference evidence="2" key="1">
    <citation type="submission" date="2022-11" db="UniProtKB">
        <authorList>
            <consortium name="EnsemblMetazoa"/>
        </authorList>
    </citation>
    <scope>IDENTIFICATION</scope>
</reference>
<evidence type="ECO:0000313" key="2">
    <source>
        <dbReference type="EnsemblMetazoa" id="XP_038066833.1"/>
    </source>
</evidence>
<dbReference type="EnsemblMetazoa" id="XM_038210905.1">
    <property type="protein sequence ID" value="XP_038066833.1"/>
    <property type="gene ID" value="LOC119736889"/>
</dbReference>
<evidence type="ECO:0000313" key="3">
    <source>
        <dbReference type="Proteomes" id="UP000887568"/>
    </source>
</evidence>
<dbReference type="Proteomes" id="UP000887568">
    <property type="component" value="Unplaced"/>
</dbReference>
<feature type="transmembrane region" description="Helical" evidence="1">
    <location>
        <begin position="39"/>
        <end position="66"/>
    </location>
</feature>
<keyword evidence="1" id="KW-0472">Membrane</keyword>
<evidence type="ECO:0000256" key="1">
    <source>
        <dbReference type="SAM" id="Phobius"/>
    </source>
</evidence>